<name>A0AAU9P4P4_9ASTR</name>
<comment type="caution">
    <text evidence="2">The sequence shown here is derived from an EMBL/GenBank/DDBJ whole genome shotgun (WGS) entry which is preliminary data.</text>
</comment>
<evidence type="ECO:0000313" key="3">
    <source>
        <dbReference type="Proteomes" id="UP001157418"/>
    </source>
</evidence>
<protein>
    <recommendedName>
        <fullName evidence="4">Secreted protein</fullName>
    </recommendedName>
</protein>
<keyword evidence="3" id="KW-1185">Reference proteome</keyword>
<reference evidence="2 3" key="1">
    <citation type="submission" date="2022-01" db="EMBL/GenBank/DDBJ databases">
        <authorList>
            <person name="Xiong W."/>
            <person name="Schranz E."/>
        </authorList>
    </citation>
    <scope>NUCLEOTIDE SEQUENCE [LARGE SCALE GENOMIC DNA]</scope>
</reference>
<evidence type="ECO:0000313" key="2">
    <source>
        <dbReference type="EMBL" id="CAH1444943.1"/>
    </source>
</evidence>
<accession>A0AAU9P4P4</accession>
<organism evidence="2 3">
    <name type="scientific">Lactuca virosa</name>
    <dbReference type="NCBI Taxonomy" id="75947"/>
    <lineage>
        <taxon>Eukaryota</taxon>
        <taxon>Viridiplantae</taxon>
        <taxon>Streptophyta</taxon>
        <taxon>Embryophyta</taxon>
        <taxon>Tracheophyta</taxon>
        <taxon>Spermatophyta</taxon>
        <taxon>Magnoliopsida</taxon>
        <taxon>eudicotyledons</taxon>
        <taxon>Gunneridae</taxon>
        <taxon>Pentapetalae</taxon>
        <taxon>asterids</taxon>
        <taxon>campanulids</taxon>
        <taxon>Asterales</taxon>
        <taxon>Asteraceae</taxon>
        <taxon>Cichorioideae</taxon>
        <taxon>Cichorieae</taxon>
        <taxon>Lactucinae</taxon>
        <taxon>Lactuca</taxon>
    </lineage>
</organism>
<feature type="chain" id="PRO_5044021004" description="Secreted protein" evidence="1">
    <location>
        <begin position="29"/>
        <end position="90"/>
    </location>
</feature>
<evidence type="ECO:0008006" key="4">
    <source>
        <dbReference type="Google" id="ProtNLM"/>
    </source>
</evidence>
<feature type="signal peptide" evidence="1">
    <location>
        <begin position="1"/>
        <end position="28"/>
    </location>
</feature>
<evidence type="ECO:0000256" key="1">
    <source>
        <dbReference type="SAM" id="SignalP"/>
    </source>
</evidence>
<gene>
    <name evidence="2" type="ORF">LVIROSA_LOCUS30741</name>
</gene>
<dbReference type="EMBL" id="CAKMRJ010005523">
    <property type="protein sequence ID" value="CAH1444943.1"/>
    <property type="molecule type" value="Genomic_DNA"/>
</dbReference>
<proteinExistence type="predicted"/>
<dbReference type="AlphaFoldDB" id="A0AAU9P4P4"/>
<dbReference type="Proteomes" id="UP001157418">
    <property type="component" value="Unassembled WGS sequence"/>
</dbReference>
<keyword evidence="1" id="KW-0732">Signal</keyword>
<sequence length="90" mass="10130">MISLGFELQWVLIVAPTVVHVFGGDAEGEKSSPDCCKSSRCSVNSFSRAEISGVAPLVSSYLLELPTIEFFKRDPFTYRLVVDFKRLWVR</sequence>